<evidence type="ECO:0000313" key="4">
    <source>
        <dbReference type="Proteomes" id="UP000253436"/>
    </source>
</evidence>
<keyword evidence="1" id="KW-0238">DNA-binding</keyword>
<proteinExistence type="predicted"/>
<dbReference type="InterPro" id="IPR050807">
    <property type="entry name" value="TransReg_Diox_bact_type"/>
</dbReference>
<dbReference type="GO" id="GO:0003700">
    <property type="term" value="F:DNA-binding transcription factor activity"/>
    <property type="evidence" value="ECO:0007669"/>
    <property type="project" value="TreeGrafter"/>
</dbReference>
<comment type="caution">
    <text evidence="3">The sequence shown here is derived from an EMBL/GenBank/DDBJ whole genome shotgun (WGS) entry which is preliminary data.</text>
</comment>
<name>A0A368ZFV9_9FLAO</name>
<dbReference type="SUPFAM" id="SSF47413">
    <property type="entry name" value="lambda repressor-like DNA-binding domains"/>
    <property type="match status" value="1"/>
</dbReference>
<dbReference type="CDD" id="cd00093">
    <property type="entry name" value="HTH_XRE"/>
    <property type="match status" value="1"/>
</dbReference>
<sequence>MKLGNRIKELRESQGLLQRQLSAQLEIDTPMFSKIERGERRAKREQVLKIAELLKVDTQELLTLWLTDQVLEVILNEKQALQALKMAEKDIKNKTK</sequence>
<evidence type="ECO:0000256" key="1">
    <source>
        <dbReference type="ARBA" id="ARBA00023125"/>
    </source>
</evidence>
<dbReference type="Pfam" id="PF13560">
    <property type="entry name" value="HTH_31"/>
    <property type="match status" value="1"/>
</dbReference>
<dbReference type="Proteomes" id="UP000253436">
    <property type="component" value="Unassembled WGS sequence"/>
</dbReference>
<organism evidence="3 4">
    <name type="scientific">Winogradskyella arenosi</name>
    <dbReference type="NCBI Taxonomy" id="533325"/>
    <lineage>
        <taxon>Bacteria</taxon>
        <taxon>Pseudomonadati</taxon>
        <taxon>Bacteroidota</taxon>
        <taxon>Flavobacteriia</taxon>
        <taxon>Flavobacteriales</taxon>
        <taxon>Flavobacteriaceae</taxon>
        <taxon>Winogradskyella</taxon>
    </lineage>
</organism>
<dbReference type="OrthoDB" id="4762426at2"/>
<reference evidence="3 4" key="1">
    <citation type="submission" date="2018-07" db="EMBL/GenBank/DDBJ databases">
        <title>Genomic Encyclopedia of Type Strains, Phase III (KMG-III): the genomes of soil and plant-associated and newly described type strains.</title>
        <authorList>
            <person name="Whitman W."/>
        </authorList>
    </citation>
    <scope>NUCLEOTIDE SEQUENCE [LARGE SCALE GENOMIC DNA]</scope>
    <source>
        <strain evidence="3 4">CECT 7958</strain>
    </source>
</reference>
<dbReference type="GO" id="GO:0005829">
    <property type="term" value="C:cytosol"/>
    <property type="evidence" value="ECO:0007669"/>
    <property type="project" value="TreeGrafter"/>
</dbReference>
<keyword evidence="4" id="KW-1185">Reference proteome</keyword>
<dbReference type="InterPro" id="IPR010982">
    <property type="entry name" value="Lambda_DNA-bd_dom_sf"/>
</dbReference>
<dbReference type="AlphaFoldDB" id="A0A368ZFV9"/>
<dbReference type="RefSeq" id="WP_114309072.1">
    <property type="nucleotide sequence ID" value="NZ_QPJO01000002.1"/>
</dbReference>
<dbReference type="Gene3D" id="1.10.260.40">
    <property type="entry name" value="lambda repressor-like DNA-binding domains"/>
    <property type="match status" value="1"/>
</dbReference>
<dbReference type="GO" id="GO:0003677">
    <property type="term" value="F:DNA binding"/>
    <property type="evidence" value="ECO:0007669"/>
    <property type="project" value="UniProtKB-KW"/>
</dbReference>
<dbReference type="PANTHER" id="PTHR46797">
    <property type="entry name" value="HTH-TYPE TRANSCRIPTIONAL REGULATOR"/>
    <property type="match status" value="1"/>
</dbReference>
<feature type="domain" description="HTH cro/C1-type" evidence="2">
    <location>
        <begin position="7"/>
        <end position="61"/>
    </location>
</feature>
<accession>A0A368ZFV9</accession>
<dbReference type="SMART" id="SM00530">
    <property type="entry name" value="HTH_XRE"/>
    <property type="match status" value="1"/>
</dbReference>
<dbReference type="InterPro" id="IPR001387">
    <property type="entry name" value="Cro/C1-type_HTH"/>
</dbReference>
<dbReference type="PROSITE" id="PS50943">
    <property type="entry name" value="HTH_CROC1"/>
    <property type="match status" value="1"/>
</dbReference>
<protein>
    <submittedName>
        <fullName evidence="3">Helix-turn-helix protein</fullName>
    </submittedName>
</protein>
<evidence type="ECO:0000313" key="3">
    <source>
        <dbReference type="EMBL" id="RCW92411.1"/>
    </source>
</evidence>
<gene>
    <name evidence="3" type="ORF">DFQ08_102435</name>
</gene>
<dbReference type="PANTHER" id="PTHR46797:SF1">
    <property type="entry name" value="METHYLPHOSPHONATE SYNTHASE"/>
    <property type="match status" value="1"/>
</dbReference>
<dbReference type="EMBL" id="QPJO01000002">
    <property type="protein sequence ID" value="RCW92411.1"/>
    <property type="molecule type" value="Genomic_DNA"/>
</dbReference>
<evidence type="ECO:0000259" key="2">
    <source>
        <dbReference type="PROSITE" id="PS50943"/>
    </source>
</evidence>